<name>A0A174HRI4_BACUN</name>
<evidence type="ECO:0000313" key="3">
    <source>
        <dbReference type="Proteomes" id="UP000095419"/>
    </source>
</evidence>
<gene>
    <name evidence="2" type="ORF">ERS417307_02381</name>
</gene>
<feature type="transmembrane region" description="Helical" evidence="1">
    <location>
        <begin position="202"/>
        <end position="221"/>
    </location>
</feature>
<sequence>MKRRNKITVIWTCAIVVVALFWGVALYNNARKGQAVAKEVALQTLRKVAELVVNREFDNLGTYHVSSGSNGKKYTKRQVITEEGEFEVTIDSLKEAQGLYLLEVVGYKADILNCCGKFPLEKIRSEWQEEMDARYRGTVCVLSLKITPLGKDVFQETFAGNETICTSQNNLGTYYLDNMYTMSLTAYMQPVFLYCIDWKDNVLLILSCFLCILLFGLFFYVRIQLHKKEKATDVSEKNIYLIGESSFDAINHTLTDEEEVQSCPPQAAKLLLAFVATSDYFLTYDEIAVVCGWALSDTGLKERRRKAINSLRKLFETDKSVKILAVSEKQGYQIVISK</sequence>
<organism evidence="2 3">
    <name type="scientific">Bacteroides uniformis</name>
    <dbReference type="NCBI Taxonomy" id="820"/>
    <lineage>
        <taxon>Bacteria</taxon>
        <taxon>Pseudomonadati</taxon>
        <taxon>Bacteroidota</taxon>
        <taxon>Bacteroidia</taxon>
        <taxon>Bacteroidales</taxon>
        <taxon>Bacteroidaceae</taxon>
        <taxon>Bacteroides</taxon>
    </lineage>
</organism>
<protein>
    <submittedName>
        <fullName evidence="2">Uncharacterized protein</fullName>
    </submittedName>
</protein>
<dbReference type="EMBL" id="CYZF01000006">
    <property type="protein sequence ID" value="CUO75455.1"/>
    <property type="molecule type" value="Genomic_DNA"/>
</dbReference>
<evidence type="ECO:0000313" key="2">
    <source>
        <dbReference type="EMBL" id="CUO75455.1"/>
    </source>
</evidence>
<proteinExistence type="predicted"/>
<keyword evidence="1" id="KW-1133">Transmembrane helix</keyword>
<dbReference type="Gene3D" id="1.10.10.10">
    <property type="entry name" value="Winged helix-like DNA-binding domain superfamily/Winged helix DNA-binding domain"/>
    <property type="match status" value="1"/>
</dbReference>
<dbReference type="Proteomes" id="UP000095419">
    <property type="component" value="Unassembled WGS sequence"/>
</dbReference>
<keyword evidence="1" id="KW-0472">Membrane</keyword>
<accession>A0A174HRI4</accession>
<reference evidence="2 3" key="1">
    <citation type="submission" date="2015-09" db="EMBL/GenBank/DDBJ databases">
        <authorList>
            <consortium name="Pathogen Informatics"/>
        </authorList>
    </citation>
    <scope>NUCLEOTIDE SEQUENCE [LARGE SCALE GENOMIC DNA]</scope>
    <source>
        <strain evidence="2 3">2789STDY5608791</strain>
    </source>
</reference>
<keyword evidence="1" id="KW-0812">Transmembrane</keyword>
<dbReference type="AlphaFoldDB" id="A0A174HRI4"/>
<feature type="transmembrane region" description="Helical" evidence="1">
    <location>
        <begin position="7"/>
        <end position="27"/>
    </location>
</feature>
<evidence type="ECO:0000256" key="1">
    <source>
        <dbReference type="SAM" id="Phobius"/>
    </source>
</evidence>
<dbReference type="InterPro" id="IPR036388">
    <property type="entry name" value="WH-like_DNA-bd_sf"/>
</dbReference>
<dbReference type="RefSeq" id="WP_057088524.1">
    <property type="nucleotide sequence ID" value="NZ_CYZF01000006.1"/>
</dbReference>